<dbReference type="AlphaFoldDB" id="A0A6J6DYD9"/>
<dbReference type="PANTHER" id="PTHR34389">
    <property type="entry name" value="L-RHAMNOSE MUTAROTASE"/>
    <property type="match status" value="1"/>
</dbReference>
<protein>
    <submittedName>
        <fullName evidence="2">Unannotated protein</fullName>
    </submittedName>
</protein>
<dbReference type="GO" id="GO:0016857">
    <property type="term" value="F:racemase and epimerase activity, acting on carbohydrates and derivatives"/>
    <property type="evidence" value="ECO:0007669"/>
    <property type="project" value="InterPro"/>
</dbReference>
<dbReference type="Gene3D" id="3.30.70.100">
    <property type="match status" value="1"/>
</dbReference>
<dbReference type="InterPro" id="IPR008000">
    <property type="entry name" value="Rham/fucose_mutarotase"/>
</dbReference>
<dbReference type="EMBL" id="CAEZTN010000010">
    <property type="protein sequence ID" value="CAB4569132.1"/>
    <property type="molecule type" value="Genomic_DNA"/>
</dbReference>
<dbReference type="Pfam" id="PF05336">
    <property type="entry name" value="rhaM"/>
    <property type="match status" value="1"/>
</dbReference>
<evidence type="ECO:0000313" key="1">
    <source>
        <dbReference type="EMBL" id="CAB4536410.1"/>
    </source>
</evidence>
<evidence type="ECO:0000313" key="2">
    <source>
        <dbReference type="EMBL" id="CAB4569132.1"/>
    </source>
</evidence>
<reference evidence="2" key="1">
    <citation type="submission" date="2020-05" db="EMBL/GenBank/DDBJ databases">
        <authorList>
            <person name="Chiriac C."/>
            <person name="Salcher M."/>
            <person name="Ghai R."/>
            <person name="Kavagutti S V."/>
        </authorList>
    </citation>
    <scope>NUCLEOTIDE SEQUENCE</scope>
</reference>
<organism evidence="2">
    <name type="scientific">freshwater metagenome</name>
    <dbReference type="NCBI Taxonomy" id="449393"/>
    <lineage>
        <taxon>unclassified sequences</taxon>
        <taxon>metagenomes</taxon>
        <taxon>ecological metagenomes</taxon>
    </lineage>
</organism>
<dbReference type="EMBL" id="CAEZSK010000032">
    <property type="protein sequence ID" value="CAB4536410.1"/>
    <property type="molecule type" value="Genomic_DNA"/>
</dbReference>
<name>A0A6J6DYD9_9ZZZZ</name>
<sequence length="105" mass="12340">MERVCFTFDIYDGMVAEYEKRHDEIWPELVDALKECGFTNYTIFRRGLTAVGYLEAVPSKAVAFEKLSHYEVNGKWAKWFEEVIVNLTDGKGNLLELKEIWRLEE</sequence>
<gene>
    <name evidence="1" type="ORF">UFOPK1419_00378</name>
    <name evidence="2" type="ORF">UFOPK1689_00536</name>
</gene>
<accession>A0A6J6DYD9</accession>
<dbReference type="InterPro" id="IPR011008">
    <property type="entry name" value="Dimeric_a/b-barrel"/>
</dbReference>
<dbReference type="GO" id="GO:0019301">
    <property type="term" value="P:rhamnose catabolic process"/>
    <property type="evidence" value="ECO:0007669"/>
    <property type="project" value="TreeGrafter"/>
</dbReference>
<dbReference type="PANTHER" id="PTHR34389:SF2">
    <property type="entry name" value="L-RHAMNOSE MUTAROTASE"/>
    <property type="match status" value="1"/>
</dbReference>
<proteinExistence type="predicted"/>
<dbReference type="SUPFAM" id="SSF54909">
    <property type="entry name" value="Dimeric alpha+beta barrel"/>
    <property type="match status" value="1"/>
</dbReference>